<dbReference type="SUPFAM" id="SSF46626">
    <property type="entry name" value="Cytochrome c"/>
    <property type="match status" value="1"/>
</dbReference>
<dbReference type="AlphaFoldDB" id="A0A1B4V5F0"/>
<dbReference type="EMBL" id="AP014936">
    <property type="protein sequence ID" value="BAU48753.1"/>
    <property type="molecule type" value="Genomic_DNA"/>
</dbReference>
<dbReference type="KEGG" id="sva:SVA_2203"/>
<keyword evidence="4" id="KW-1185">Reference proteome</keyword>
<dbReference type="InterPro" id="IPR036909">
    <property type="entry name" value="Cyt_c-like_dom_sf"/>
</dbReference>
<proteinExistence type="predicted"/>
<feature type="chain" id="PRO_5008571162" description="Cytochrome c" evidence="2">
    <location>
        <begin position="23"/>
        <end position="119"/>
    </location>
</feature>
<feature type="compositionally biased region" description="Basic and acidic residues" evidence="1">
    <location>
        <begin position="40"/>
        <end position="50"/>
    </location>
</feature>
<sequence>MSTVTRALLLGGLLAGGPLAVADISRERPPEVTLPPPARPETRKAPEGEIPRGQLLYENHCRGCHESVVHVRERRSARTLAALEGAVRRWVKAQGLGWDDEEIVEVTDFLNARYYKLTR</sequence>
<evidence type="ECO:0000313" key="3">
    <source>
        <dbReference type="EMBL" id="BAU48753.1"/>
    </source>
</evidence>
<accession>A0A1B4V5F0</accession>
<reference evidence="3 4" key="1">
    <citation type="submission" date="2015-08" db="EMBL/GenBank/DDBJ databases">
        <title>Complete genome sequence of Sulfurifustis variabilis.</title>
        <authorList>
            <person name="Miura A."/>
            <person name="Kojima H."/>
            <person name="Fukui M."/>
        </authorList>
    </citation>
    <scope>NUCLEOTIDE SEQUENCE [LARGE SCALE GENOMIC DNA]</scope>
    <source>
        <strain evidence="4">skN76</strain>
    </source>
</reference>
<feature type="signal peptide" evidence="2">
    <location>
        <begin position="1"/>
        <end position="22"/>
    </location>
</feature>
<evidence type="ECO:0000256" key="1">
    <source>
        <dbReference type="SAM" id="MobiDB-lite"/>
    </source>
</evidence>
<name>A0A1B4V5F0_9GAMM</name>
<gene>
    <name evidence="3" type="ORF">SVA_2203</name>
</gene>
<evidence type="ECO:0008006" key="5">
    <source>
        <dbReference type="Google" id="ProtNLM"/>
    </source>
</evidence>
<dbReference type="OrthoDB" id="9796294at2"/>
<dbReference type="RefSeq" id="WP_096461234.1">
    <property type="nucleotide sequence ID" value="NZ_AP014936.1"/>
</dbReference>
<feature type="region of interest" description="Disordered" evidence="1">
    <location>
        <begin position="26"/>
        <end position="50"/>
    </location>
</feature>
<keyword evidence="2" id="KW-0732">Signal</keyword>
<evidence type="ECO:0000313" key="4">
    <source>
        <dbReference type="Proteomes" id="UP000218899"/>
    </source>
</evidence>
<dbReference type="GO" id="GO:0020037">
    <property type="term" value="F:heme binding"/>
    <property type="evidence" value="ECO:0007669"/>
    <property type="project" value="InterPro"/>
</dbReference>
<evidence type="ECO:0000256" key="2">
    <source>
        <dbReference type="SAM" id="SignalP"/>
    </source>
</evidence>
<dbReference type="GO" id="GO:0009055">
    <property type="term" value="F:electron transfer activity"/>
    <property type="evidence" value="ECO:0007669"/>
    <property type="project" value="InterPro"/>
</dbReference>
<dbReference type="Proteomes" id="UP000218899">
    <property type="component" value="Chromosome"/>
</dbReference>
<protein>
    <recommendedName>
        <fullName evidence="5">Cytochrome c</fullName>
    </recommendedName>
</protein>
<organism evidence="3 4">
    <name type="scientific">Sulfurifustis variabilis</name>
    <dbReference type="NCBI Taxonomy" id="1675686"/>
    <lineage>
        <taxon>Bacteria</taxon>
        <taxon>Pseudomonadati</taxon>
        <taxon>Pseudomonadota</taxon>
        <taxon>Gammaproteobacteria</taxon>
        <taxon>Acidiferrobacterales</taxon>
        <taxon>Acidiferrobacteraceae</taxon>
        <taxon>Sulfurifustis</taxon>
    </lineage>
</organism>